<dbReference type="RefSeq" id="WP_309902476.1">
    <property type="nucleotide sequence ID" value="NZ_JAVDRF010000005.1"/>
</dbReference>
<evidence type="ECO:0000313" key="2">
    <source>
        <dbReference type="Proteomes" id="UP001184230"/>
    </source>
</evidence>
<sequence length="163" mass="17697">MAPAHHIADLLRAAGLAVELTSDRALKVAPASKLTPDLRELIRASKATLIDWLTAIDEPAPDPDRWCWPHTTAMNTAEIDLLVSRVDLFVRRGTNVIDATTLADTLVIRDRDADNRRACLECSNLSGPRCSAWRRAGIGGPMVSESLTAILQRCPGFSSVEGL</sequence>
<gene>
    <name evidence="1" type="ORF">J2739_002742</name>
</gene>
<dbReference type="EMBL" id="JAVDRF010000005">
    <property type="protein sequence ID" value="MDR6536969.1"/>
    <property type="molecule type" value="Genomic_DNA"/>
</dbReference>
<dbReference type="Proteomes" id="UP001184230">
    <property type="component" value="Unassembled WGS sequence"/>
</dbReference>
<reference evidence="1 2" key="1">
    <citation type="submission" date="2023-07" db="EMBL/GenBank/DDBJ databases">
        <title>Sorghum-associated microbial communities from plants grown in Nebraska, USA.</title>
        <authorList>
            <person name="Schachtman D."/>
        </authorList>
    </citation>
    <scope>NUCLEOTIDE SEQUENCE [LARGE SCALE GENOMIC DNA]</scope>
    <source>
        <strain evidence="1 2">DS1781</strain>
    </source>
</reference>
<comment type="caution">
    <text evidence="1">The sequence shown here is derived from an EMBL/GenBank/DDBJ whole genome shotgun (WGS) entry which is preliminary data.</text>
</comment>
<proteinExistence type="predicted"/>
<name>A0ABU1NES8_9BURK</name>
<keyword evidence="2" id="KW-1185">Reference proteome</keyword>
<accession>A0ABU1NES8</accession>
<evidence type="ECO:0000313" key="1">
    <source>
        <dbReference type="EMBL" id="MDR6536969.1"/>
    </source>
</evidence>
<protein>
    <recommendedName>
        <fullName evidence="3">TubC N-terminal docking domain-containing protein</fullName>
    </recommendedName>
</protein>
<organism evidence="1 2">
    <name type="scientific">Variovorax soli</name>
    <dbReference type="NCBI Taxonomy" id="376815"/>
    <lineage>
        <taxon>Bacteria</taxon>
        <taxon>Pseudomonadati</taxon>
        <taxon>Pseudomonadota</taxon>
        <taxon>Betaproteobacteria</taxon>
        <taxon>Burkholderiales</taxon>
        <taxon>Comamonadaceae</taxon>
        <taxon>Variovorax</taxon>
    </lineage>
</organism>
<evidence type="ECO:0008006" key="3">
    <source>
        <dbReference type="Google" id="ProtNLM"/>
    </source>
</evidence>